<organism evidence="2 3">
    <name type="scientific">Polyporus arcularius HHB13444</name>
    <dbReference type="NCBI Taxonomy" id="1314778"/>
    <lineage>
        <taxon>Eukaryota</taxon>
        <taxon>Fungi</taxon>
        <taxon>Dikarya</taxon>
        <taxon>Basidiomycota</taxon>
        <taxon>Agaricomycotina</taxon>
        <taxon>Agaricomycetes</taxon>
        <taxon>Polyporales</taxon>
        <taxon>Polyporaceae</taxon>
        <taxon>Polyporus</taxon>
    </lineage>
</organism>
<sequence length="246" mass="25472">MQYGVRILKHKHPGPYPHLVSHTAYLTMRSPMLAFSLFAAVGPTIVTAAPSSPKLGDESFTHAKNADVNLPQRFALPKAPRGLTDAVDVPNGTGRSPLGRIAKAQPKPKDNLDALDMLSSLWEGSPKQADRKPSEPRLPETASDPKVPKFPAYAPTPPQEPTMSNSAPTRSPTPPRPAASPTPAAGSSAIADGATSDGEKETGEVTDTAGNATADASSATDNTTGTKTTDDTTDEVTNAAGTADGV</sequence>
<evidence type="ECO:0000313" key="3">
    <source>
        <dbReference type="Proteomes" id="UP000308197"/>
    </source>
</evidence>
<proteinExistence type="predicted"/>
<feature type="region of interest" description="Disordered" evidence="1">
    <location>
        <begin position="124"/>
        <end position="246"/>
    </location>
</feature>
<accession>A0A5C3PEE8</accession>
<name>A0A5C3PEE8_9APHY</name>
<evidence type="ECO:0000313" key="2">
    <source>
        <dbReference type="EMBL" id="TFK87956.1"/>
    </source>
</evidence>
<feature type="compositionally biased region" description="Pro residues" evidence="1">
    <location>
        <begin position="171"/>
        <end position="180"/>
    </location>
</feature>
<dbReference type="EMBL" id="ML211132">
    <property type="protein sequence ID" value="TFK87956.1"/>
    <property type="molecule type" value="Genomic_DNA"/>
</dbReference>
<keyword evidence="3" id="KW-1185">Reference proteome</keyword>
<feature type="compositionally biased region" description="Basic and acidic residues" evidence="1">
    <location>
        <begin position="128"/>
        <end position="138"/>
    </location>
</feature>
<evidence type="ECO:0000256" key="1">
    <source>
        <dbReference type="SAM" id="MobiDB-lite"/>
    </source>
</evidence>
<feature type="compositionally biased region" description="Low complexity" evidence="1">
    <location>
        <begin position="206"/>
        <end position="227"/>
    </location>
</feature>
<gene>
    <name evidence="2" type="ORF">K466DRAFT_599068</name>
</gene>
<protein>
    <submittedName>
        <fullName evidence="2">Uncharacterized protein</fullName>
    </submittedName>
</protein>
<dbReference type="Proteomes" id="UP000308197">
    <property type="component" value="Unassembled WGS sequence"/>
</dbReference>
<reference evidence="2 3" key="1">
    <citation type="journal article" date="2019" name="Nat. Ecol. Evol.">
        <title>Megaphylogeny resolves global patterns of mushroom evolution.</title>
        <authorList>
            <person name="Varga T."/>
            <person name="Krizsan K."/>
            <person name="Foldi C."/>
            <person name="Dima B."/>
            <person name="Sanchez-Garcia M."/>
            <person name="Sanchez-Ramirez S."/>
            <person name="Szollosi G.J."/>
            <person name="Szarkandi J.G."/>
            <person name="Papp V."/>
            <person name="Albert L."/>
            <person name="Andreopoulos W."/>
            <person name="Angelini C."/>
            <person name="Antonin V."/>
            <person name="Barry K.W."/>
            <person name="Bougher N.L."/>
            <person name="Buchanan P."/>
            <person name="Buyck B."/>
            <person name="Bense V."/>
            <person name="Catcheside P."/>
            <person name="Chovatia M."/>
            <person name="Cooper J."/>
            <person name="Damon W."/>
            <person name="Desjardin D."/>
            <person name="Finy P."/>
            <person name="Geml J."/>
            <person name="Haridas S."/>
            <person name="Hughes K."/>
            <person name="Justo A."/>
            <person name="Karasinski D."/>
            <person name="Kautmanova I."/>
            <person name="Kiss B."/>
            <person name="Kocsube S."/>
            <person name="Kotiranta H."/>
            <person name="LaButti K.M."/>
            <person name="Lechner B.E."/>
            <person name="Liimatainen K."/>
            <person name="Lipzen A."/>
            <person name="Lukacs Z."/>
            <person name="Mihaltcheva S."/>
            <person name="Morgado L.N."/>
            <person name="Niskanen T."/>
            <person name="Noordeloos M.E."/>
            <person name="Ohm R.A."/>
            <person name="Ortiz-Santana B."/>
            <person name="Ovrebo C."/>
            <person name="Racz N."/>
            <person name="Riley R."/>
            <person name="Savchenko A."/>
            <person name="Shiryaev A."/>
            <person name="Soop K."/>
            <person name="Spirin V."/>
            <person name="Szebenyi C."/>
            <person name="Tomsovsky M."/>
            <person name="Tulloss R.E."/>
            <person name="Uehling J."/>
            <person name="Grigoriev I.V."/>
            <person name="Vagvolgyi C."/>
            <person name="Papp T."/>
            <person name="Martin F.M."/>
            <person name="Miettinen O."/>
            <person name="Hibbett D.S."/>
            <person name="Nagy L.G."/>
        </authorList>
    </citation>
    <scope>NUCLEOTIDE SEQUENCE [LARGE SCALE GENOMIC DNA]</scope>
    <source>
        <strain evidence="2 3">HHB13444</strain>
    </source>
</reference>
<feature type="compositionally biased region" description="Low complexity" evidence="1">
    <location>
        <begin position="181"/>
        <end position="191"/>
    </location>
</feature>
<dbReference type="AlphaFoldDB" id="A0A5C3PEE8"/>
<feature type="region of interest" description="Disordered" evidence="1">
    <location>
        <begin position="77"/>
        <end position="111"/>
    </location>
</feature>
<dbReference type="InParanoid" id="A0A5C3PEE8"/>